<proteinExistence type="predicted"/>
<organism evidence="2 3">
    <name type="scientific">Acinetobacter venetianus (strain ATCC 31012 / DSM 23050 / BCRC 14357 / CCUG 45561 / CIP 110063 / KCTC 2702 / LMG 19082 / RAG-1)</name>
    <dbReference type="NCBI Taxonomy" id="1191460"/>
    <lineage>
        <taxon>Bacteria</taxon>
        <taxon>Pseudomonadati</taxon>
        <taxon>Pseudomonadota</taxon>
        <taxon>Gammaproteobacteria</taxon>
        <taxon>Moraxellales</taxon>
        <taxon>Moraxellaceae</taxon>
        <taxon>Acinetobacter</taxon>
    </lineage>
</organism>
<dbReference type="AlphaFoldDB" id="N8YM09"/>
<dbReference type="EMBL" id="APPO01000009">
    <property type="protein sequence ID" value="ENV37887.1"/>
    <property type="molecule type" value="Genomic_DNA"/>
</dbReference>
<comment type="caution">
    <text evidence="2">The sequence shown here is derived from an EMBL/GenBank/DDBJ whole genome shotgun (WGS) entry which is preliminary data.</text>
</comment>
<keyword evidence="3" id="KW-1185">Reference proteome</keyword>
<keyword evidence="1" id="KW-0732">Signal</keyword>
<dbReference type="eggNOG" id="ENOG50329XH">
    <property type="taxonomic scope" value="Bacteria"/>
</dbReference>
<gene>
    <name evidence="2" type="ORF">F959_01408</name>
</gene>
<name>N8YM09_ACIVR</name>
<dbReference type="GeneID" id="58194296"/>
<evidence type="ECO:0000313" key="2">
    <source>
        <dbReference type="EMBL" id="ENV37887.1"/>
    </source>
</evidence>
<dbReference type="RefSeq" id="WP_004878600.1">
    <property type="nucleotide sequence ID" value="NZ_AKIQ01000041.1"/>
</dbReference>
<evidence type="ECO:0000313" key="3">
    <source>
        <dbReference type="Proteomes" id="UP000018445"/>
    </source>
</evidence>
<dbReference type="PATRIC" id="fig|1191460.12.peg.1391"/>
<dbReference type="HOGENOM" id="CLU_2406663_0_0_6"/>
<feature type="signal peptide" evidence="1">
    <location>
        <begin position="1"/>
        <end position="24"/>
    </location>
</feature>
<reference evidence="2 3" key="1">
    <citation type="submission" date="2013-02" db="EMBL/GenBank/DDBJ databases">
        <title>The Genome Sequence of Acinetobacter venetianus CIP 110063.</title>
        <authorList>
            <consortium name="The Broad Institute Genome Sequencing Platform"/>
            <consortium name="The Broad Institute Genome Sequencing Center for Infectious Disease"/>
            <person name="Cerqueira G."/>
            <person name="Feldgarden M."/>
            <person name="Courvalin P."/>
            <person name="Perichon B."/>
            <person name="Grillot-Courvalin C."/>
            <person name="Clermont D."/>
            <person name="Rocha E."/>
            <person name="Yoon E.-J."/>
            <person name="Nemec A."/>
            <person name="Walker B."/>
            <person name="Young S.K."/>
            <person name="Zeng Q."/>
            <person name="Gargeya S."/>
            <person name="Fitzgerald M."/>
            <person name="Haas B."/>
            <person name="Abouelleil A."/>
            <person name="Alvarado L."/>
            <person name="Arachchi H.M."/>
            <person name="Berlin A.M."/>
            <person name="Chapman S.B."/>
            <person name="Dewar J."/>
            <person name="Goldberg J."/>
            <person name="Griggs A."/>
            <person name="Gujja S."/>
            <person name="Hansen M."/>
            <person name="Howarth C."/>
            <person name="Imamovic A."/>
            <person name="Larimer J."/>
            <person name="McCowan C."/>
            <person name="Murphy C."/>
            <person name="Neiman D."/>
            <person name="Pearson M."/>
            <person name="Priest M."/>
            <person name="Roberts A."/>
            <person name="Saif S."/>
            <person name="Shea T."/>
            <person name="Sisk P."/>
            <person name="Sykes S."/>
            <person name="Wortman J."/>
            <person name="Nusbaum C."/>
            <person name="Birren B."/>
        </authorList>
    </citation>
    <scope>NUCLEOTIDE SEQUENCE [LARGE SCALE GENOMIC DNA]</scope>
    <source>
        <strain evidence="3">ATCC 31012 / DSM 23050 / BCRC 14357 / CCUG 45561 / CIP 110063 / KCTC 2702 / LMG 19082 / RAG-1</strain>
    </source>
</reference>
<sequence length="92" mass="10423">MKKNHLLFILSTSLTLLVCSSAQSAEQSKLKLGTSAIEFAAQTKCSHDIDDFAAWKVASRLMSSELKKQKKNKYVNVLERMHQLFCLHLNLL</sequence>
<dbReference type="Proteomes" id="UP000018445">
    <property type="component" value="Unassembled WGS sequence"/>
</dbReference>
<protein>
    <submittedName>
        <fullName evidence="2">Uncharacterized protein</fullName>
    </submittedName>
</protein>
<evidence type="ECO:0000256" key="1">
    <source>
        <dbReference type="SAM" id="SignalP"/>
    </source>
</evidence>
<accession>N8YM09</accession>
<feature type="chain" id="PRO_5004137300" evidence="1">
    <location>
        <begin position="25"/>
        <end position="92"/>
    </location>
</feature>